<dbReference type="CDD" id="cd02134">
    <property type="entry name" value="KH-II_NusA_rpt1"/>
    <property type="match status" value="1"/>
</dbReference>
<evidence type="ECO:0000313" key="11">
    <source>
        <dbReference type="Proteomes" id="UP000177982"/>
    </source>
</evidence>
<feature type="compositionally biased region" description="Basic and acidic residues" evidence="8">
    <location>
        <begin position="453"/>
        <end position="465"/>
    </location>
</feature>
<organism evidence="10 11">
    <name type="scientific">Candidatus Sungbacteria bacterium RIFCSPLOWO2_01_FULL_47_10</name>
    <dbReference type="NCBI Taxonomy" id="1802276"/>
    <lineage>
        <taxon>Bacteria</taxon>
        <taxon>Candidatus Sungiibacteriota</taxon>
    </lineage>
</organism>
<dbReference type="GO" id="GO:0003700">
    <property type="term" value="F:DNA-binding transcription factor activity"/>
    <property type="evidence" value="ECO:0007669"/>
    <property type="project" value="InterPro"/>
</dbReference>
<dbReference type="GO" id="GO:0005829">
    <property type="term" value="C:cytosol"/>
    <property type="evidence" value="ECO:0007669"/>
    <property type="project" value="TreeGrafter"/>
</dbReference>
<sequence length="491" mass="54426">MDLKNFKQAIAQLSEEKGISQEKVIETIEMAIAAAYKKDYGKKGQIVKARFDPETNDLAFRQLKIVVDETMIKSEEEIQAEEEERARKLAEAAGELKPEPEEERAEDRRGGKRKKDEDDDDLPVIGEGEIQKKVRFNPEKHLMVDEAKKIKKDAKPGDELEFPLDAHSDFGRIASQTAKQVIIQRIREAEREATFEEYKNKEGELISGIVQRIEGRNIFVDLGHGIGVLPPEEQIPGERFRLGERVKAVILLVEAGPRGPGIFLSRSHPRLIKKLFEIEVPEIAAGTVEIKAIARETGSRTKIAVESKEENIDPVGSLVGQKGVRVTTVINELGGEKIDIIEWSPDASKFVINALSPARVLEVKILERRKEAQVLVADDQLSLAIGKGGQNARLAAKLTGWRIDIRSHKTEGIKSTAEGVVEEKRVKEPAGEPESGADGGQTKTEAVAPETQGPEKTKKEEKETGGEGGEEENKPKKKTKSKKKVAKKTEN</sequence>
<dbReference type="Proteomes" id="UP000177982">
    <property type="component" value="Unassembled WGS sequence"/>
</dbReference>
<evidence type="ECO:0000256" key="7">
    <source>
        <dbReference type="HAMAP-Rule" id="MF_00945"/>
    </source>
</evidence>
<evidence type="ECO:0000256" key="3">
    <source>
        <dbReference type="ARBA" id="ARBA00022814"/>
    </source>
</evidence>
<reference evidence="10 11" key="1">
    <citation type="journal article" date="2016" name="Nat. Commun.">
        <title>Thousands of microbial genomes shed light on interconnected biogeochemical processes in an aquifer system.</title>
        <authorList>
            <person name="Anantharaman K."/>
            <person name="Brown C.T."/>
            <person name="Hug L.A."/>
            <person name="Sharon I."/>
            <person name="Castelle C.J."/>
            <person name="Probst A.J."/>
            <person name="Thomas B.C."/>
            <person name="Singh A."/>
            <person name="Wilkins M.J."/>
            <person name="Karaoz U."/>
            <person name="Brodie E.L."/>
            <person name="Williams K.H."/>
            <person name="Hubbard S.S."/>
            <person name="Banfield J.F."/>
        </authorList>
    </citation>
    <scope>NUCLEOTIDE SEQUENCE [LARGE SCALE GENOMIC DNA]</scope>
</reference>
<dbReference type="InterPro" id="IPR015946">
    <property type="entry name" value="KH_dom-like_a/b"/>
</dbReference>
<dbReference type="GO" id="GO:0006353">
    <property type="term" value="P:DNA-templated transcription termination"/>
    <property type="evidence" value="ECO:0007669"/>
    <property type="project" value="UniProtKB-UniRule"/>
</dbReference>
<dbReference type="InterPro" id="IPR012340">
    <property type="entry name" value="NA-bd_OB-fold"/>
</dbReference>
<comment type="subunit">
    <text evidence="7">Monomer. Binds directly to the core enzyme of the DNA-dependent RNA polymerase and to nascent RNA.</text>
</comment>
<dbReference type="PROSITE" id="PS50126">
    <property type="entry name" value="S1"/>
    <property type="match status" value="1"/>
</dbReference>
<dbReference type="Pfam" id="PF00575">
    <property type="entry name" value="S1"/>
    <property type="match status" value="1"/>
</dbReference>
<feature type="domain" description="S1 motif" evidence="9">
    <location>
        <begin position="203"/>
        <end position="267"/>
    </location>
</feature>
<feature type="region of interest" description="Disordered" evidence="8">
    <location>
        <begin position="414"/>
        <end position="491"/>
    </location>
</feature>
<evidence type="ECO:0000256" key="8">
    <source>
        <dbReference type="SAM" id="MobiDB-lite"/>
    </source>
</evidence>
<keyword evidence="1 7" id="KW-0806">Transcription termination</keyword>
<name>A0A1G2L1A9_9BACT</name>
<dbReference type="PROSITE" id="PS50084">
    <property type="entry name" value="KH_TYPE_1"/>
    <property type="match status" value="1"/>
</dbReference>
<dbReference type="SUPFAM" id="SSF69705">
    <property type="entry name" value="Transcription factor NusA, N-terminal domain"/>
    <property type="match status" value="1"/>
</dbReference>
<feature type="compositionally biased region" description="Basic and acidic residues" evidence="8">
    <location>
        <begin position="421"/>
        <end position="430"/>
    </location>
</feature>
<keyword evidence="6 7" id="KW-0804">Transcription</keyword>
<dbReference type="InterPro" id="IPR058582">
    <property type="entry name" value="KH_NusA_2nd"/>
</dbReference>
<protein>
    <recommendedName>
        <fullName evidence="7">Transcription termination/antitermination protein NusA</fullName>
    </recommendedName>
</protein>
<feature type="region of interest" description="Disordered" evidence="8">
    <location>
        <begin position="77"/>
        <end position="130"/>
    </location>
</feature>
<dbReference type="Gene3D" id="3.30.1480.10">
    <property type="entry name" value="NusA, N-terminal domain"/>
    <property type="match status" value="2"/>
</dbReference>
<evidence type="ECO:0000256" key="4">
    <source>
        <dbReference type="ARBA" id="ARBA00022884"/>
    </source>
</evidence>
<dbReference type="PANTHER" id="PTHR22648:SF0">
    <property type="entry name" value="TRANSCRIPTION TERMINATION_ANTITERMINATION PROTEIN NUSA"/>
    <property type="match status" value="1"/>
</dbReference>
<dbReference type="PANTHER" id="PTHR22648">
    <property type="entry name" value="TRANSCRIPTION TERMINATION FACTOR NUSA"/>
    <property type="match status" value="1"/>
</dbReference>
<dbReference type="Pfam" id="PF26594">
    <property type="entry name" value="KH_NusA_2nd"/>
    <property type="match status" value="1"/>
</dbReference>
<dbReference type="GO" id="GO:0031564">
    <property type="term" value="P:transcription antitermination"/>
    <property type="evidence" value="ECO:0007669"/>
    <property type="project" value="UniProtKB-UniRule"/>
</dbReference>
<dbReference type="InterPro" id="IPR030842">
    <property type="entry name" value="TF_NusA_bacterial"/>
</dbReference>
<evidence type="ECO:0000259" key="9">
    <source>
        <dbReference type="PROSITE" id="PS50126"/>
    </source>
</evidence>
<evidence type="ECO:0000256" key="2">
    <source>
        <dbReference type="ARBA" id="ARBA00022490"/>
    </source>
</evidence>
<dbReference type="NCBIfam" id="TIGR01953">
    <property type="entry name" value="NusA"/>
    <property type="match status" value="1"/>
</dbReference>
<comment type="subcellular location">
    <subcellularLocation>
        <location evidence="7">Cytoplasm</location>
    </subcellularLocation>
</comment>
<dbReference type="CDD" id="cd04455">
    <property type="entry name" value="S1_NusA"/>
    <property type="match status" value="1"/>
</dbReference>
<accession>A0A1G2L1A9</accession>
<dbReference type="InterPro" id="IPR010213">
    <property type="entry name" value="TF_NusA"/>
</dbReference>
<feature type="compositionally biased region" description="Basic residues" evidence="8">
    <location>
        <begin position="475"/>
        <end position="491"/>
    </location>
</feature>
<gene>
    <name evidence="7" type="primary">nusA</name>
    <name evidence="10" type="ORF">A2934_05945</name>
</gene>
<dbReference type="FunFam" id="3.30.300.20:FF:000005">
    <property type="entry name" value="Transcription termination/antitermination protein NusA"/>
    <property type="match status" value="1"/>
</dbReference>
<dbReference type="HAMAP" id="MF_00945_B">
    <property type="entry name" value="NusA_B"/>
    <property type="match status" value="1"/>
</dbReference>
<dbReference type="CDD" id="cd22529">
    <property type="entry name" value="KH-II_NusA_rpt2"/>
    <property type="match status" value="1"/>
</dbReference>
<dbReference type="SUPFAM" id="SSF50249">
    <property type="entry name" value="Nucleic acid-binding proteins"/>
    <property type="match status" value="1"/>
</dbReference>
<comment type="function">
    <text evidence="7">Participates in both transcription termination and antitermination.</text>
</comment>
<dbReference type="SMART" id="SM00316">
    <property type="entry name" value="S1"/>
    <property type="match status" value="1"/>
</dbReference>
<evidence type="ECO:0000256" key="6">
    <source>
        <dbReference type="ARBA" id="ARBA00023163"/>
    </source>
</evidence>
<dbReference type="InterPro" id="IPR009019">
    <property type="entry name" value="KH_sf_prok-type"/>
</dbReference>
<dbReference type="FunFam" id="3.30.300.20:FF:000002">
    <property type="entry name" value="Transcription termination/antitermination protein NusA"/>
    <property type="match status" value="1"/>
</dbReference>
<dbReference type="Gene3D" id="2.40.50.140">
    <property type="entry name" value="Nucleic acid-binding proteins"/>
    <property type="match status" value="1"/>
</dbReference>
<proteinExistence type="inferred from homology"/>
<dbReference type="EMBL" id="MHQO01000054">
    <property type="protein sequence ID" value="OHA05350.1"/>
    <property type="molecule type" value="Genomic_DNA"/>
</dbReference>
<keyword evidence="5 7" id="KW-0805">Transcription regulation</keyword>
<dbReference type="InterPro" id="IPR025249">
    <property type="entry name" value="TF_NusA_KH_1st"/>
</dbReference>
<dbReference type="Gene3D" id="3.30.300.20">
    <property type="match status" value="2"/>
</dbReference>
<evidence type="ECO:0000313" key="10">
    <source>
        <dbReference type="EMBL" id="OHA05350.1"/>
    </source>
</evidence>
<dbReference type="Pfam" id="PF13184">
    <property type="entry name" value="KH_NusA_1st"/>
    <property type="match status" value="1"/>
</dbReference>
<dbReference type="InterPro" id="IPR004087">
    <property type="entry name" value="KH_dom"/>
</dbReference>
<dbReference type="InterPro" id="IPR013735">
    <property type="entry name" value="TF_NusA_N"/>
</dbReference>
<dbReference type="AlphaFoldDB" id="A0A1G2L1A9"/>
<comment type="caution">
    <text evidence="10">The sequence shown here is derived from an EMBL/GenBank/DDBJ whole genome shotgun (WGS) entry which is preliminary data.</text>
</comment>
<comment type="similarity">
    <text evidence="7">Belongs to the NusA family.</text>
</comment>
<dbReference type="Pfam" id="PF08529">
    <property type="entry name" value="NusA_N"/>
    <property type="match status" value="2"/>
</dbReference>
<dbReference type="InterPro" id="IPR036555">
    <property type="entry name" value="NusA_N_sf"/>
</dbReference>
<dbReference type="GO" id="GO:0003723">
    <property type="term" value="F:RNA binding"/>
    <property type="evidence" value="ECO:0007669"/>
    <property type="project" value="UniProtKB-UniRule"/>
</dbReference>
<keyword evidence="4 7" id="KW-0694">RNA-binding</keyword>
<keyword evidence="3 7" id="KW-0889">Transcription antitermination</keyword>
<dbReference type="SUPFAM" id="SSF54814">
    <property type="entry name" value="Prokaryotic type KH domain (KH-domain type II)"/>
    <property type="match status" value="2"/>
</dbReference>
<dbReference type="InterPro" id="IPR003029">
    <property type="entry name" value="S1_domain"/>
</dbReference>
<feature type="compositionally biased region" description="Basic and acidic residues" evidence="8">
    <location>
        <begin position="84"/>
        <end position="109"/>
    </location>
</feature>
<keyword evidence="2 7" id="KW-0963">Cytoplasm</keyword>
<evidence type="ECO:0000256" key="5">
    <source>
        <dbReference type="ARBA" id="ARBA00023015"/>
    </source>
</evidence>
<evidence type="ECO:0000256" key="1">
    <source>
        <dbReference type="ARBA" id="ARBA00022472"/>
    </source>
</evidence>
<dbReference type="SMART" id="SM00322">
    <property type="entry name" value="KH"/>
    <property type="match status" value="2"/>
</dbReference>